<keyword evidence="6" id="KW-0401">Integrin</keyword>
<keyword evidence="4" id="KW-0406">Ion transport</keyword>
<feature type="domain" description="Calx-beta" evidence="5">
    <location>
        <begin position="59"/>
        <end position="157"/>
    </location>
</feature>
<evidence type="ECO:0000256" key="3">
    <source>
        <dbReference type="ARBA" id="ARBA00022837"/>
    </source>
</evidence>
<evidence type="ECO:0000313" key="7">
    <source>
        <dbReference type="Proteomes" id="UP000076962"/>
    </source>
</evidence>
<dbReference type="InterPro" id="IPR038081">
    <property type="entry name" value="CalX-like_sf"/>
</dbReference>
<dbReference type="SMART" id="SM00237">
    <property type="entry name" value="Calx_beta"/>
    <property type="match status" value="1"/>
</dbReference>
<dbReference type="AlphaFoldDB" id="A0A176S095"/>
<evidence type="ECO:0000256" key="1">
    <source>
        <dbReference type="ARBA" id="ARBA00022729"/>
    </source>
</evidence>
<keyword evidence="7" id="KW-1185">Reference proteome</keyword>
<dbReference type="PANTHER" id="PTHR11878:SF65">
    <property type="entry name" value="NA_CA-EXCHANGE PROTEIN, ISOFORM G"/>
    <property type="match status" value="1"/>
</dbReference>
<dbReference type="Pfam" id="PF03160">
    <property type="entry name" value="Calx-beta"/>
    <property type="match status" value="1"/>
</dbReference>
<dbReference type="EMBL" id="LUTY01001683">
    <property type="protein sequence ID" value="OAD21366.1"/>
    <property type="molecule type" value="Genomic_DNA"/>
</dbReference>
<keyword evidence="2" id="KW-0677">Repeat</keyword>
<dbReference type="GO" id="GO:0016020">
    <property type="term" value="C:membrane"/>
    <property type="evidence" value="ECO:0007669"/>
    <property type="project" value="InterPro"/>
</dbReference>
<dbReference type="SUPFAM" id="SSF141072">
    <property type="entry name" value="CalX-like"/>
    <property type="match status" value="1"/>
</dbReference>
<proteinExistence type="predicted"/>
<sequence length="215" mass="23277">MGNLSYLRYLHLNDNELYGNIPLSLINRDLEELNLDDNHLMANDLSLIAWLDKLNPTWATTQTPYSGPSLVLFSFTTYSVMENEGQATITVIRIGASDGAVSVDYATSDDTAKTGSDYIATSGTLNWADGDAADKTFTVEIIDDEILENDNLILSLNNATGAVLGSANTAVLTIRDNIGDKLECAEVTEIPPAECEVLVALYKSTGGANWKYQNG</sequence>
<dbReference type="InterPro" id="IPR003644">
    <property type="entry name" value="Calx_beta"/>
</dbReference>
<dbReference type="InterPro" id="IPR032675">
    <property type="entry name" value="LRR_dom_sf"/>
</dbReference>
<evidence type="ECO:0000313" key="6">
    <source>
        <dbReference type="EMBL" id="OAD21366.1"/>
    </source>
</evidence>
<dbReference type="GO" id="GO:0030001">
    <property type="term" value="P:metal ion transport"/>
    <property type="evidence" value="ECO:0007669"/>
    <property type="project" value="TreeGrafter"/>
</dbReference>
<name>A0A176S095_9GAMM</name>
<comment type="caution">
    <text evidence="6">The sequence shown here is derived from an EMBL/GenBank/DDBJ whole genome shotgun (WGS) entry which is preliminary data.</text>
</comment>
<dbReference type="Proteomes" id="UP000076962">
    <property type="component" value="Unassembled WGS sequence"/>
</dbReference>
<dbReference type="Gene3D" id="3.80.10.10">
    <property type="entry name" value="Ribonuclease Inhibitor"/>
    <property type="match status" value="1"/>
</dbReference>
<dbReference type="PANTHER" id="PTHR11878">
    <property type="entry name" value="SODIUM/CALCIUM EXCHANGER"/>
    <property type="match status" value="1"/>
</dbReference>
<organism evidence="6 7">
    <name type="scientific">Candidatus Thiomargarita nelsonii</name>
    <dbReference type="NCBI Taxonomy" id="1003181"/>
    <lineage>
        <taxon>Bacteria</taxon>
        <taxon>Pseudomonadati</taxon>
        <taxon>Pseudomonadota</taxon>
        <taxon>Gammaproteobacteria</taxon>
        <taxon>Thiotrichales</taxon>
        <taxon>Thiotrichaceae</taxon>
        <taxon>Thiomargarita</taxon>
    </lineage>
</organism>
<accession>A0A176S095</accession>
<keyword evidence="1" id="KW-0732">Signal</keyword>
<evidence type="ECO:0000259" key="5">
    <source>
        <dbReference type="SMART" id="SM00237"/>
    </source>
</evidence>
<gene>
    <name evidence="6" type="ORF">THIOM_002868</name>
</gene>
<reference evidence="6 7" key="1">
    <citation type="submission" date="2016-05" db="EMBL/GenBank/DDBJ databases">
        <title>Single-cell genome of chain-forming Candidatus Thiomargarita nelsonii and comparison to other large sulfur-oxidizing bacteria.</title>
        <authorList>
            <person name="Winkel M."/>
            <person name="Salman V."/>
            <person name="Woyke T."/>
            <person name="Schulz-Vogt H."/>
            <person name="Richter M."/>
            <person name="Flood B."/>
            <person name="Bailey J."/>
            <person name="Amann R."/>
            <person name="Mussmann M."/>
        </authorList>
    </citation>
    <scope>NUCLEOTIDE SEQUENCE [LARGE SCALE GENOMIC DNA]</scope>
    <source>
        <strain evidence="6 7">THI036</strain>
    </source>
</reference>
<dbReference type="SUPFAM" id="SSF52058">
    <property type="entry name" value="L domain-like"/>
    <property type="match status" value="1"/>
</dbReference>
<dbReference type="GO" id="GO:0007229">
    <property type="term" value="P:integrin-mediated signaling pathway"/>
    <property type="evidence" value="ECO:0007669"/>
    <property type="project" value="UniProtKB-KW"/>
</dbReference>
<dbReference type="InterPro" id="IPR051171">
    <property type="entry name" value="CaCA"/>
</dbReference>
<dbReference type="Gene3D" id="2.60.40.2030">
    <property type="match status" value="1"/>
</dbReference>
<keyword evidence="4" id="KW-0813">Transport</keyword>
<keyword evidence="3" id="KW-0106">Calcium</keyword>
<protein>
    <submittedName>
        <fullName evidence="6">Na-Ca exchanger/integrin-beta4 domain protein</fullName>
    </submittedName>
</protein>
<evidence type="ECO:0000256" key="2">
    <source>
        <dbReference type="ARBA" id="ARBA00022737"/>
    </source>
</evidence>
<evidence type="ECO:0000256" key="4">
    <source>
        <dbReference type="ARBA" id="ARBA00023065"/>
    </source>
</evidence>